<dbReference type="GO" id="GO:0005975">
    <property type="term" value="P:carbohydrate metabolic process"/>
    <property type="evidence" value="ECO:0007669"/>
    <property type="project" value="InterPro"/>
</dbReference>
<accession>A0A558C2Z2</accession>
<gene>
    <name evidence="4" type="ORF">FNT36_03615</name>
</gene>
<keyword evidence="2" id="KW-0732">Signal</keyword>
<dbReference type="EMBL" id="VMRJ01000001">
    <property type="protein sequence ID" value="TVT43191.1"/>
    <property type="molecule type" value="Genomic_DNA"/>
</dbReference>
<dbReference type="RefSeq" id="WP_144844447.1">
    <property type="nucleotide sequence ID" value="NZ_VMRJ01000001.1"/>
</dbReference>
<dbReference type="GO" id="GO:0016810">
    <property type="term" value="F:hydrolase activity, acting on carbon-nitrogen (but not peptide) bonds"/>
    <property type="evidence" value="ECO:0007669"/>
    <property type="project" value="InterPro"/>
</dbReference>
<dbReference type="Proteomes" id="UP000317624">
    <property type="component" value="Unassembled WGS sequence"/>
</dbReference>
<feature type="domain" description="NodB homology" evidence="3">
    <location>
        <begin position="30"/>
        <end position="236"/>
    </location>
</feature>
<keyword evidence="5" id="KW-1185">Reference proteome</keyword>
<name>A0A558C2Z2_9BACT</name>
<evidence type="ECO:0000313" key="4">
    <source>
        <dbReference type="EMBL" id="TVT43191.1"/>
    </source>
</evidence>
<organism evidence="4 5">
    <name type="scientific">Hymenobacter setariae</name>
    <dbReference type="NCBI Taxonomy" id="2594794"/>
    <lineage>
        <taxon>Bacteria</taxon>
        <taxon>Pseudomonadati</taxon>
        <taxon>Bacteroidota</taxon>
        <taxon>Cytophagia</taxon>
        <taxon>Cytophagales</taxon>
        <taxon>Hymenobacteraceae</taxon>
        <taxon>Hymenobacter</taxon>
    </lineage>
</organism>
<protein>
    <submittedName>
        <fullName evidence="4">Polysaccharide deacetylase family protein</fullName>
    </submittedName>
</protein>
<dbReference type="PANTHER" id="PTHR34216:SF3">
    <property type="entry name" value="POLY-BETA-1,6-N-ACETYL-D-GLUCOSAMINE N-DEACETYLASE"/>
    <property type="match status" value="1"/>
</dbReference>
<evidence type="ECO:0000313" key="5">
    <source>
        <dbReference type="Proteomes" id="UP000317624"/>
    </source>
</evidence>
<sequence>MNLPTHLLLVLSLLAGAERVGARPRPVPDRLVVLTFDDAALTHATYVAPLLKKYGFGATFFVCEFREPPFADKTKYMSWAQIRELHRQGFEVGSHTLTHRHVNKLTESELVAELDSLESRCRAQRLPRPRTFAYPGYDTAPRALPVLRRQGYRLARTGGDRPYDPARDNPLLIPSYTTLATNRQQILDALAQAKDGRLVVLTIHGVPDLAHDWVTTPPALFEEYLQYLHDHHYRVVALRDVARYIAD</sequence>
<dbReference type="PANTHER" id="PTHR34216">
    <property type="match status" value="1"/>
</dbReference>
<dbReference type="PROSITE" id="PS51677">
    <property type="entry name" value="NODB"/>
    <property type="match status" value="1"/>
</dbReference>
<dbReference type="InterPro" id="IPR051398">
    <property type="entry name" value="Polysacch_Deacetylase"/>
</dbReference>
<dbReference type="InterPro" id="IPR011330">
    <property type="entry name" value="Glyco_hydro/deAcase_b/a-brl"/>
</dbReference>
<dbReference type="OrthoDB" id="2795102at2"/>
<evidence type="ECO:0000256" key="2">
    <source>
        <dbReference type="ARBA" id="ARBA00022729"/>
    </source>
</evidence>
<reference evidence="4 5" key="1">
    <citation type="submission" date="2019-07" db="EMBL/GenBank/DDBJ databases">
        <title>Hymenobacter sp. straun FUR1 Genome sequencing and assembly.</title>
        <authorList>
            <person name="Chhetri G."/>
        </authorList>
    </citation>
    <scope>NUCLEOTIDE SEQUENCE [LARGE SCALE GENOMIC DNA]</scope>
    <source>
        <strain evidence="4 5">Fur1</strain>
    </source>
</reference>
<comment type="subcellular location">
    <subcellularLocation>
        <location evidence="1">Secreted</location>
    </subcellularLocation>
</comment>
<dbReference type="CDD" id="cd10918">
    <property type="entry name" value="CE4_NodB_like_5s_6s"/>
    <property type="match status" value="1"/>
</dbReference>
<dbReference type="Gene3D" id="3.20.20.370">
    <property type="entry name" value="Glycoside hydrolase/deacetylase"/>
    <property type="match status" value="2"/>
</dbReference>
<dbReference type="InterPro" id="IPR002509">
    <property type="entry name" value="NODB_dom"/>
</dbReference>
<dbReference type="SUPFAM" id="SSF88713">
    <property type="entry name" value="Glycoside hydrolase/deacetylase"/>
    <property type="match status" value="1"/>
</dbReference>
<proteinExistence type="predicted"/>
<evidence type="ECO:0000259" key="3">
    <source>
        <dbReference type="PROSITE" id="PS51677"/>
    </source>
</evidence>
<dbReference type="Pfam" id="PF01522">
    <property type="entry name" value="Polysacc_deac_1"/>
    <property type="match status" value="1"/>
</dbReference>
<evidence type="ECO:0000256" key="1">
    <source>
        <dbReference type="ARBA" id="ARBA00004613"/>
    </source>
</evidence>
<dbReference type="AlphaFoldDB" id="A0A558C2Z2"/>
<comment type="caution">
    <text evidence="4">The sequence shown here is derived from an EMBL/GenBank/DDBJ whole genome shotgun (WGS) entry which is preliminary data.</text>
</comment>